<evidence type="ECO:0000313" key="2">
    <source>
        <dbReference type="Proteomes" id="UP000823674"/>
    </source>
</evidence>
<protein>
    <submittedName>
        <fullName evidence="1">Uncharacterized protein</fullName>
    </submittedName>
</protein>
<name>A0ABQ7N6T3_BRACM</name>
<comment type="caution">
    <text evidence="1">The sequence shown here is derived from an EMBL/GenBank/DDBJ whole genome shotgun (WGS) entry which is preliminary data.</text>
</comment>
<reference evidence="1 2" key="1">
    <citation type="submission" date="2021-03" db="EMBL/GenBank/DDBJ databases">
        <authorList>
            <person name="King G.J."/>
            <person name="Bancroft I."/>
            <person name="Baten A."/>
            <person name="Bloomfield J."/>
            <person name="Borpatragohain P."/>
            <person name="He Z."/>
            <person name="Irish N."/>
            <person name="Irwin J."/>
            <person name="Liu K."/>
            <person name="Mauleon R.P."/>
            <person name="Moore J."/>
            <person name="Morris R."/>
            <person name="Ostergaard L."/>
            <person name="Wang B."/>
            <person name="Wells R."/>
        </authorList>
    </citation>
    <scope>NUCLEOTIDE SEQUENCE [LARGE SCALE GENOMIC DNA]</scope>
    <source>
        <strain evidence="1">R-o-18</strain>
        <tissue evidence="1">Leaf</tissue>
    </source>
</reference>
<accession>A0ABQ7N6T3</accession>
<feature type="non-terminal residue" evidence="1">
    <location>
        <position position="1"/>
    </location>
</feature>
<proteinExistence type="predicted"/>
<keyword evidence="2" id="KW-1185">Reference proteome</keyword>
<evidence type="ECO:0000313" key="1">
    <source>
        <dbReference type="EMBL" id="KAG5406613.1"/>
    </source>
</evidence>
<gene>
    <name evidence="1" type="primary">A03g506400.1_BraROA</name>
    <name evidence="1" type="ORF">IGI04_012732</name>
</gene>
<organism evidence="1 2">
    <name type="scientific">Brassica rapa subsp. trilocularis</name>
    <dbReference type="NCBI Taxonomy" id="1813537"/>
    <lineage>
        <taxon>Eukaryota</taxon>
        <taxon>Viridiplantae</taxon>
        <taxon>Streptophyta</taxon>
        <taxon>Embryophyta</taxon>
        <taxon>Tracheophyta</taxon>
        <taxon>Spermatophyta</taxon>
        <taxon>Magnoliopsida</taxon>
        <taxon>eudicotyledons</taxon>
        <taxon>Gunneridae</taxon>
        <taxon>Pentapetalae</taxon>
        <taxon>rosids</taxon>
        <taxon>malvids</taxon>
        <taxon>Brassicales</taxon>
        <taxon>Brassicaceae</taxon>
        <taxon>Brassiceae</taxon>
        <taxon>Brassica</taxon>
    </lineage>
</organism>
<sequence length="92" mass="9933">LLIPKSLNLVEREGEENLRSEHERRLSGARAVRRRLMVMTTHELLGGCKVGSLMRANLSVVVVVVTGTAEGFAKLEASKSRSSLLAVSASVC</sequence>
<dbReference type="EMBL" id="JADBGQ010000003">
    <property type="protein sequence ID" value="KAG5406613.1"/>
    <property type="molecule type" value="Genomic_DNA"/>
</dbReference>
<dbReference type="Proteomes" id="UP000823674">
    <property type="component" value="Chromosome A03"/>
</dbReference>